<gene>
    <name evidence="2" type="ORF">BGC33_14460</name>
    <name evidence="1" type="ORF">MS2017_1457</name>
</gene>
<evidence type="ECO:0000313" key="3">
    <source>
        <dbReference type="Proteomes" id="UP000182798"/>
    </source>
</evidence>
<dbReference type="EMBL" id="CP024634">
    <property type="protein sequence ID" value="AYQ57143.1"/>
    <property type="molecule type" value="Genomic_DNA"/>
</dbReference>
<sequence length="229" mass="25998">MKFKNIFFDFFKTLLLVVVFYSGLLYADQYMFLDLQNYPYISNDFRPYFFERDLATGNLIRVPDVQNSFQFKTYNLESLDDAALYRVEVRPVLLEWRGTIAPLDSEADSASFLSGSMADSIDFCLKEKLPLRKVHIVTYRGNVEAVSYVNNADPVPKIELMAANPEGMLEGQTAIVKGGGSSLLEGIVRGYQAEGRGRVRLYSINDKYYSKRGWQAEPNRSACGNTPPF</sequence>
<evidence type="ECO:0000313" key="1">
    <source>
        <dbReference type="EMBL" id="AYQ57143.1"/>
    </source>
</evidence>
<accession>A0A1J5TTH7</accession>
<evidence type="ECO:0000313" key="4">
    <source>
        <dbReference type="Proteomes" id="UP000278334"/>
    </source>
</evidence>
<organism evidence="2 3">
    <name type="scientific">Bathymodiolus thermophilus thioautotrophic gill symbiont</name>
    <dbReference type="NCBI Taxonomy" id="2360"/>
    <lineage>
        <taxon>Bacteria</taxon>
        <taxon>Pseudomonadati</taxon>
        <taxon>Pseudomonadota</taxon>
        <taxon>Gammaproteobacteria</taxon>
        <taxon>sulfur-oxidizing symbionts</taxon>
    </lineage>
</organism>
<reference evidence="3" key="1">
    <citation type="submission" date="2016-09" db="EMBL/GenBank/DDBJ databases">
        <title>Genome Sequence of Bathymodiolus thermophilus sulfur-oxidizing gill endosymbiont.</title>
        <authorList>
            <person name="Ponnudurai R."/>
            <person name="Kleiner M."/>
            <person name="Sayavedra L."/>
            <person name="Thuermer A."/>
            <person name="Felbeck H."/>
            <person name="Schlueter R."/>
            <person name="Schweder T."/>
            <person name="Markert S."/>
        </authorList>
    </citation>
    <scope>NUCLEOTIDE SEQUENCE [LARGE SCALE GENOMIC DNA]</scope>
    <source>
        <strain evidence="3">BAT/CrabSpa'14</strain>
    </source>
</reference>
<proteinExistence type="predicted"/>
<dbReference type="RefSeq" id="WP_071564964.1">
    <property type="nucleotide sequence ID" value="NZ_CAESAR020000084.1"/>
</dbReference>
<dbReference type="OrthoDB" id="7678938at2"/>
<protein>
    <submittedName>
        <fullName evidence="2">Uncharacterized protein</fullName>
    </submittedName>
</protein>
<dbReference type="AlphaFoldDB" id="A0A1J5TTH7"/>
<dbReference type="EMBL" id="MIQH01000839">
    <property type="protein sequence ID" value="OIR24154.1"/>
    <property type="molecule type" value="Genomic_DNA"/>
</dbReference>
<dbReference type="KEGG" id="bthg:MS2017_1457"/>
<reference evidence="2" key="2">
    <citation type="journal article" date="2017" name="Stand. Genomic Sci.">
        <title>Genome sequence of the sulfur-oxidizing Bathymodiolus thermophilus gill endosymbiont.</title>
        <authorList>
            <person name="Ponnudurai R."/>
            <person name="Sayavedra L."/>
            <person name="Kleiner M."/>
            <person name="Heiden S.E."/>
            <person name="Thurmer A."/>
            <person name="Felbeck H."/>
            <person name="Schluter R."/>
            <person name="Sievert S.M."/>
            <person name="Daniel R."/>
            <person name="Schweder T."/>
            <person name="Markert S."/>
        </authorList>
    </citation>
    <scope>NUCLEOTIDE SEQUENCE</scope>
    <source>
        <strain evidence="2">BAT/CrabSpa'14</strain>
    </source>
</reference>
<dbReference type="Proteomes" id="UP000182798">
    <property type="component" value="Unassembled WGS sequence"/>
</dbReference>
<dbReference type="Proteomes" id="UP000278334">
    <property type="component" value="Chromosome"/>
</dbReference>
<reference evidence="1 4" key="3">
    <citation type="submission" date="2017-11" db="EMBL/GenBank/DDBJ databases">
        <title>Genome sequence of the bacterial symbiont EPR9N from a vent mussel Bathymodiolus thermophilus.</title>
        <authorList>
            <person name="Won Y.-J."/>
        </authorList>
    </citation>
    <scope>NUCLEOTIDE SEQUENCE [LARGE SCALE GENOMIC DNA]</scope>
    <source>
        <strain evidence="1 4">EPR9N</strain>
    </source>
</reference>
<evidence type="ECO:0000313" key="2">
    <source>
        <dbReference type="EMBL" id="OIR24154.1"/>
    </source>
</evidence>
<name>A0A1J5TTH7_9GAMM</name>